<dbReference type="EMBL" id="JXKC01000002">
    <property type="protein sequence ID" value="PCS19851.1"/>
    <property type="molecule type" value="Genomic_DNA"/>
</dbReference>
<evidence type="ECO:0000313" key="12">
    <source>
        <dbReference type="EMBL" id="PCS19851.1"/>
    </source>
</evidence>
<dbReference type="FunFam" id="3.40.50.300:FF:000356">
    <property type="entry name" value="DNA repair protein RecN"/>
    <property type="match status" value="1"/>
</dbReference>
<comment type="similarity">
    <text evidence="2 9">Belongs to the RecN family.</text>
</comment>
<proteinExistence type="inferred from homology"/>
<evidence type="ECO:0000256" key="7">
    <source>
        <dbReference type="ARBA" id="ARBA00023204"/>
    </source>
</evidence>
<evidence type="ECO:0000256" key="2">
    <source>
        <dbReference type="ARBA" id="ARBA00009441"/>
    </source>
</evidence>
<dbReference type="GO" id="GO:0009432">
    <property type="term" value="P:SOS response"/>
    <property type="evidence" value="ECO:0007669"/>
    <property type="project" value="TreeGrafter"/>
</dbReference>
<feature type="coiled-coil region" evidence="10">
    <location>
        <begin position="357"/>
        <end position="391"/>
    </location>
</feature>
<keyword evidence="7 9" id="KW-0234">DNA repair</keyword>
<keyword evidence="10" id="KW-0175">Coiled coil</keyword>
<protein>
    <recommendedName>
        <fullName evidence="3 9">DNA repair protein RecN</fullName>
    </recommendedName>
    <alternativeName>
        <fullName evidence="8 9">Recombination protein N</fullName>
    </alternativeName>
</protein>
<dbReference type="PIRSF" id="PIRSF003128">
    <property type="entry name" value="RecN"/>
    <property type="match status" value="1"/>
</dbReference>
<accession>A0A2A5SVF0</accession>
<evidence type="ECO:0000256" key="6">
    <source>
        <dbReference type="ARBA" id="ARBA00022840"/>
    </source>
</evidence>
<keyword evidence="6" id="KW-0067">ATP-binding</keyword>
<evidence type="ECO:0000259" key="11">
    <source>
        <dbReference type="Pfam" id="PF02463"/>
    </source>
</evidence>
<organism evidence="12 13">
    <name type="scientific">Lactococcus cremoris subsp. tructae</name>
    <dbReference type="NCBI Taxonomy" id="542833"/>
    <lineage>
        <taxon>Bacteria</taxon>
        <taxon>Bacillati</taxon>
        <taxon>Bacillota</taxon>
        <taxon>Bacilli</taxon>
        <taxon>Lactobacillales</taxon>
        <taxon>Streptococcaceae</taxon>
        <taxon>Lactococcus</taxon>
    </lineage>
</organism>
<keyword evidence="4" id="KW-0547">Nucleotide-binding</keyword>
<gene>
    <name evidence="12" type="ORF">RU92_GL001369</name>
</gene>
<evidence type="ECO:0000256" key="4">
    <source>
        <dbReference type="ARBA" id="ARBA00022741"/>
    </source>
</evidence>
<dbReference type="AlphaFoldDB" id="A0A2A5SVF0"/>
<dbReference type="InterPro" id="IPR004604">
    <property type="entry name" value="DNA_recomb/repair_RecN"/>
</dbReference>
<dbReference type="Pfam" id="PF02463">
    <property type="entry name" value="SMC_N"/>
    <property type="match status" value="1"/>
</dbReference>
<evidence type="ECO:0000256" key="5">
    <source>
        <dbReference type="ARBA" id="ARBA00022763"/>
    </source>
</evidence>
<keyword evidence="5 9" id="KW-0227">DNA damage</keyword>
<dbReference type="Gene3D" id="3.40.50.300">
    <property type="entry name" value="P-loop containing nucleotide triphosphate hydrolases"/>
    <property type="match status" value="2"/>
</dbReference>
<dbReference type="Proteomes" id="UP000218711">
    <property type="component" value="Unassembled WGS sequence"/>
</dbReference>
<name>A0A2A5SVF0_LACLC</name>
<dbReference type="GO" id="GO:0006281">
    <property type="term" value="P:DNA repair"/>
    <property type="evidence" value="ECO:0007669"/>
    <property type="project" value="UniProtKB-KW"/>
</dbReference>
<comment type="caution">
    <text evidence="12">The sequence shown here is derived from an EMBL/GenBank/DDBJ whole genome shotgun (WGS) entry which is preliminary data.</text>
</comment>
<feature type="coiled-coil region" evidence="10">
    <location>
        <begin position="169"/>
        <end position="223"/>
    </location>
</feature>
<dbReference type="GO" id="GO:0006310">
    <property type="term" value="P:DNA recombination"/>
    <property type="evidence" value="ECO:0007669"/>
    <property type="project" value="InterPro"/>
</dbReference>
<feature type="domain" description="RecF/RecN/SMC N-terminal" evidence="11">
    <location>
        <begin position="11"/>
        <end position="519"/>
    </location>
</feature>
<evidence type="ECO:0000256" key="8">
    <source>
        <dbReference type="ARBA" id="ARBA00033408"/>
    </source>
</evidence>
<dbReference type="SUPFAM" id="SSF52540">
    <property type="entry name" value="P-loop containing nucleoside triphosphate hydrolases"/>
    <property type="match status" value="2"/>
</dbReference>
<dbReference type="NCBIfam" id="TIGR00634">
    <property type="entry name" value="recN"/>
    <property type="match status" value="1"/>
</dbReference>
<evidence type="ECO:0000256" key="1">
    <source>
        <dbReference type="ARBA" id="ARBA00003618"/>
    </source>
</evidence>
<dbReference type="InterPro" id="IPR027417">
    <property type="entry name" value="P-loop_NTPase"/>
</dbReference>
<evidence type="ECO:0000313" key="13">
    <source>
        <dbReference type="Proteomes" id="UP000218711"/>
    </source>
</evidence>
<dbReference type="PANTHER" id="PTHR11059">
    <property type="entry name" value="DNA REPAIR PROTEIN RECN"/>
    <property type="match status" value="1"/>
</dbReference>
<comment type="function">
    <text evidence="1 9">May be involved in recombinational repair of damaged DNA.</text>
</comment>
<sequence>MLIIFEKGNLMLQEISIKNFAIIEEIHLSFESGMTILTGETGAGKSIIIDAMSLLLGGRASSDFVRHGASKAEIEGLFFFEKTPELNSALLELGFEELDSEIILRREIFANGRSVCRINGQMVNLTRLRQIGEFLVDIHGQHDSQELMNPKSHLRLLDEFGDENFEVIKNNYKNKFENFKNLRQQLNLRQKNEQEFAQRIEILQFQAEEIEAAEINLEEDELLVNRREKLNNIKNIADSLSTAYLALDDEDNDYSSLNNIRTTMTELDRIGNFDKDYQELADKTAESYYILEEVANQIQSIMSDLEFNPAELLQIEDRIMTLTTLRKKYGPTLSDVINYLEKVQLELSELTGSENDSVSLEKSVKNAQVELLEASQELNKARHQIAKEIEKDIKHELSELYMEKADFKVSFDSAKFSANGNEHVEFFIQTNPGEGFKPLAKTASGGELSRLMLAIKSSFSRRENKTAIVFDEVDTGVSGRVAQAIANKIHKIASHGQVLAISHLPQVVAIADRQFYIEKASTDDITTSTVRKLNFDERVKEIAKMLAGEDLTEEALAQAKRLLTN</sequence>
<dbReference type="GO" id="GO:0005524">
    <property type="term" value="F:ATP binding"/>
    <property type="evidence" value="ECO:0007669"/>
    <property type="project" value="UniProtKB-KW"/>
</dbReference>
<dbReference type="InterPro" id="IPR003395">
    <property type="entry name" value="RecF/RecN/SMC_N"/>
</dbReference>
<reference evidence="12 13" key="1">
    <citation type="submission" date="2014-12" db="EMBL/GenBank/DDBJ databases">
        <title>Draft genome sequences of 10 type strains of Lactococcus.</title>
        <authorList>
            <person name="Sun Z."/>
            <person name="Zhong Z."/>
            <person name="Liu W."/>
            <person name="Zhang W."/>
            <person name="Zhang H."/>
        </authorList>
    </citation>
    <scope>NUCLEOTIDE SEQUENCE [LARGE SCALE GENOMIC DNA]</scope>
    <source>
        <strain evidence="12 13">DSM 21502</strain>
    </source>
</reference>
<evidence type="ECO:0000256" key="10">
    <source>
        <dbReference type="SAM" id="Coils"/>
    </source>
</evidence>
<dbReference type="FunFam" id="3.40.50.300:FF:000319">
    <property type="entry name" value="DNA repair protein RecN"/>
    <property type="match status" value="1"/>
</dbReference>
<dbReference type="PANTHER" id="PTHR11059:SF0">
    <property type="entry name" value="DNA REPAIR PROTEIN RECN"/>
    <property type="match status" value="1"/>
</dbReference>
<evidence type="ECO:0000256" key="9">
    <source>
        <dbReference type="PIRNR" id="PIRNR003128"/>
    </source>
</evidence>
<evidence type="ECO:0000256" key="3">
    <source>
        <dbReference type="ARBA" id="ARBA00021315"/>
    </source>
</evidence>
<dbReference type="CDD" id="cd03241">
    <property type="entry name" value="ABC_RecN"/>
    <property type="match status" value="1"/>
</dbReference>
<dbReference type="GO" id="GO:0043590">
    <property type="term" value="C:bacterial nucleoid"/>
    <property type="evidence" value="ECO:0007669"/>
    <property type="project" value="TreeGrafter"/>
</dbReference>